<keyword evidence="13" id="KW-0411">Iron-sulfur</keyword>
<dbReference type="Pfam" id="PF00330">
    <property type="entry name" value="Aconitase"/>
    <property type="match status" value="1"/>
</dbReference>
<dbReference type="InterPro" id="IPR015928">
    <property type="entry name" value="Aconitase/3IPM_dehydase_swvl"/>
</dbReference>
<dbReference type="RefSeq" id="XP_020135496.1">
    <property type="nucleotide sequence ID" value="XM_020269958.1"/>
</dbReference>
<evidence type="ECO:0000256" key="8">
    <source>
        <dbReference type="ARBA" id="ARBA00022430"/>
    </source>
</evidence>
<feature type="region of interest" description="Disordered" evidence="18">
    <location>
        <begin position="482"/>
        <end position="537"/>
    </location>
</feature>
<dbReference type="GO" id="GO:0009098">
    <property type="term" value="P:L-leucine biosynthetic process"/>
    <property type="evidence" value="ECO:0007669"/>
    <property type="project" value="UniProtKB-UniPathway"/>
</dbReference>
<keyword evidence="11" id="KW-0479">Metal-binding</keyword>
<dbReference type="NCBIfam" id="NF002458">
    <property type="entry name" value="PRK01641.1"/>
    <property type="match status" value="1"/>
</dbReference>
<dbReference type="GeneID" id="31010217"/>
<evidence type="ECO:0000256" key="4">
    <source>
        <dbReference type="ARBA" id="ARBA00004729"/>
    </source>
</evidence>
<evidence type="ECO:0000256" key="6">
    <source>
        <dbReference type="ARBA" id="ARBA00011998"/>
    </source>
</evidence>
<comment type="cofactor">
    <cofactor evidence="2">
        <name>[4Fe-4S] cluster</name>
        <dbReference type="ChEBI" id="CHEBI:49883"/>
    </cofactor>
</comment>
<evidence type="ECO:0000313" key="22">
    <source>
        <dbReference type="Proteomes" id="UP000183809"/>
    </source>
</evidence>
<dbReference type="InterPro" id="IPR036008">
    <property type="entry name" value="Aconitase_4Fe-4S_dom"/>
</dbReference>
<dbReference type="NCBIfam" id="TIGR00170">
    <property type="entry name" value="leuC"/>
    <property type="match status" value="1"/>
</dbReference>
<organism evidence="21 22">
    <name type="scientific">Diplodia corticola</name>
    <dbReference type="NCBI Taxonomy" id="236234"/>
    <lineage>
        <taxon>Eukaryota</taxon>
        <taxon>Fungi</taxon>
        <taxon>Dikarya</taxon>
        <taxon>Ascomycota</taxon>
        <taxon>Pezizomycotina</taxon>
        <taxon>Dothideomycetes</taxon>
        <taxon>Dothideomycetes incertae sedis</taxon>
        <taxon>Botryosphaeriales</taxon>
        <taxon>Botryosphaeriaceae</taxon>
        <taxon>Diplodia</taxon>
    </lineage>
</organism>
<dbReference type="InterPro" id="IPR004430">
    <property type="entry name" value="3-IsopropMal_deHydase_lsu"/>
</dbReference>
<sequence>MAKTLYEKLFDQHVVCQQADGQYLLYIDRHLIYECTSPQAFDGLRAKHRAVRRPDLTLATTDHTVPTTSRTACTSTKSYIPDAPSYTQVRTLTRNCAAHSIALLPLSSPHQGIVHVLGPDLGFTLPGVTLVCGDSHTSTHGAFGALAFGIGTSDVEHVLATQTLAVARARTVRVNVANALPPHVAAKDLALAVIAALGTAGGTGAAIEFAGEGVRRLGMEERMALCNMAIEAGARTGLVAPDATTVAYLRWRLGVPTPGSRAWREAAREWRALASDEGAVFDREVWVDAARVEPMVTWGTSPEQVVAVKGGVVPGELVGGGDDGRGAAKERALRYMGLAPGERLADLEVDVVFIGSCTNSRLADLRAAAGVVRRARRQPAVVAPNVRCALVVPGSGAVKRAAEAEGLHHVFLRAGFEWREPGCSMCCGLNGDALRPGERCASTSNRNFENRQGAGGRTHLVSPAMAAAAALMGRLCDVRDVVDGSGDDDDDDQEEAKPVRDVAFELDWGSSSEWDKDDGEFQEQEQPSAASEGSGGVTTFTTVTGIAAPLNRANIDTDTILPVQFCKTIERSGAGLFHKLRNLPGTSDEDPAFILNQQQYRSATVLVAGQNFGCGSSREHAVWALQGFGFRCVVAPSFADIFYNNAFKNGLLPVRLTDKKAMARVIAEAEQARPITVDLVAQEIRNEGSEVIATFVVEEHRRRRLIEGSDDIAATLQMEEEIAKFERQRREKFPWIEESVGFLHDIEGRARELLALHSKSTDKMDW</sequence>
<dbReference type="InterPro" id="IPR033941">
    <property type="entry name" value="IPMI_cat"/>
</dbReference>
<dbReference type="PROSITE" id="PS00450">
    <property type="entry name" value="ACONITASE_1"/>
    <property type="match status" value="1"/>
</dbReference>
<dbReference type="InterPro" id="IPR004431">
    <property type="entry name" value="3-IsopropMal_deHydase_ssu"/>
</dbReference>
<comment type="similarity">
    <text evidence="5">Belongs to the aconitase/IPM isomerase family.</text>
</comment>
<evidence type="ECO:0000313" key="21">
    <source>
        <dbReference type="EMBL" id="OJD40653.1"/>
    </source>
</evidence>
<keyword evidence="8" id="KW-0432">Leucine biosynthesis</keyword>
<dbReference type="Gene3D" id="3.20.19.10">
    <property type="entry name" value="Aconitase, domain 4"/>
    <property type="match status" value="1"/>
</dbReference>
<evidence type="ECO:0000256" key="13">
    <source>
        <dbReference type="ARBA" id="ARBA00023014"/>
    </source>
</evidence>
<comment type="function">
    <text evidence="3">Catalyzes the isomerization between 2-isopropylmalate and 3-isopropylmalate, via the formation of 2-isopropylmaleate.</text>
</comment>
<evidence type="ECO:0000256" key="17">
    <source>
        <dbReference type="ARBA" id="ARBA00033368"/>
    </source>
</evidence>
<dbReference type="PANTHER" id="PTHR43822:SF9">
    <property type="entry name" value="3-ISOPROPYLMALATE DEHYDRATASE"/>
    <property type="match status" value="1"/>
</dbReference>
<protein>
    <recommendedName>
        <fullName evidence="7">3-isopropylmalate dehydratase</fullName>
        <ecNumber evidence="6">4.2.1.33</ecNumber>
    </recommendedName>
    <alternativeName>
        <fullName evidence="16">Alpha-IPM isomerase</fullName>
    </alternativeName>
    <alternativeName>
        <fullName evidence="17">Isopropylmalate isomerase</fullName>
    </alternativeName>
</protein>
<dbReference type="CDD" id="cd01577">
    <property type="entry name" value="IPMI_Swivel"/>
    <property type="match status" value="1"/>
</dbReference>
<dbReference type="FunFam" id="3.20.19.10:FF:000003">
    <property type="entry name" value="3-isopropylmalate dehydratase small subunit"/>
    <property type="match status" value="1"/>
</dbReference>
<dbReference type="HAMAP" id="MF_01031">
    <property type="entry name" value="LeuD_type1"/>
    <property type="match status" value="1"/>
</dbReference>
<dbReference type="InterPro" id="IPR000573">
    <property type="entry name" value="AconitaseA/IPMdHydase_ssu_swvl"/>
</dbReference>
<evidence type="ECO:0000256" key="16">
    <source>
        <dbReference type="ARBA" id="ARBA00031631"/>
    </source>
</evidence>
<dbReference type="Pfam" id="PF00694">
    <property type="entry name" value="Aconitase_C"/>
    <property type="match status" value="1"/>
</dbReference>
<gene>
    <name evidence="21" type="ORF">BKCO1_1000549</name>
</gene>
<dbReference type="PANTHER" id="PTHR43822">
    <property type="entry name" value="HOMOACONITASE, MITOCHONDRIAL-RELATED"/>
    <property type="match status" value="1"/>
</dbReference>
<evidence type="ECO:0000256" key="3">
    <source>
        <dbReference type="ARBA" id="ARBA00002695"/>
    </source>
</evidence>
<dbReference type="InterPro" id="IPR050067">
    <property type="entry name" value="IPM_dehydratase_rel_enz"/>
</dbReference>
<dbReference type="InterPro" id="IPR001030">
    <property type="entry name" value="Acoase/IPM_deHydtase_lsu_aba"/>
</dbReference>
<feature type="domain" description="Aconitase/3-isopropylmalate dehydratase large subunit alpha/beta/alpha" evidence="19">
    <location>
        <begin position="7"/>
        <end position="473"/>
    </location>
</feature>
<evidence type="ECO:0000256" key="2">
    <source>
        <dbReference type="ARBA" id="ARBA00001966"/>
    </source>
</evidence>
<dbReference type="GO" id="GO:0046872">
    <property type="term" value="F:metal ion binding"/>
    <property type="evidence" value="ECO:0007669"/>
    <property type="project" value="UniProtKB-KW"/>
</dbReference>
<evidence type="ECO:0000259" key="19">
    <source>
        <dbReference type="Pfam" id="PF00330"/>
    </source>
</evidence>
<evidence type="ECO:0000256" key="5">
    <source>
        <dbReference type="ARBA" id="ARBA00007185"/>
    </source>
</evidence>
<evidence type="ECO:0000256" key="7">
    <source>
        <dbReference type="ARBA" id="ARBA00014371"/>
    </source>
</evidence>
<keyword evidence="12" id="KW-0408">Iron</keyword>
<keyword evidence="10" id="KW-0028">Amino-acid biosynthesis</keyword>
<dbReference type="EMBL" id="MNUE01000001">
    <property type="protein sequence ID" value="OJD40653.1"/>
    <property type="molecule type" value="Genomic_DNA"/>
</dbReference>
<feature type="domain" description="Aconitase A/isopropylmalate dehydratase small subunit swivel" evidence="20">
    <location>
        <begin position="539"/>
        <end position="657"/>
    </location>
</feature>
<dbReference type="NCBIfam" id="NF004016">
    <property type="entry name" value="PRK05478.1"/>
    <property type="match status" value="1"/>
</dbReference>
<reference evidence="21 22" key="1">
    <citation type="submission" date="2016-10" db="EMBL/GenBank/DDBJ databases">
        <title>Proteomics and genomics reveal pathogen-plant mechanisms compatible with a hemibiotrophic lifestyle of Diplodia corticola.</title>
        <authorList>
            <person name="Fernandes I."/>
            <person name="De Jonge R."/>
            <person name="Van De Peer Y."/>
            <person name="Devreese B."/>
            <person name="Alves A."/>
            <person name="Esteves A.C."/>
        </authorList>
    </citation>
    <scope>NUCLEOTIDE SEQUENCE [LARGE SCALE GENOMIC DNA]</scope>
    <source>
        <strain evidence="21 22">CBS 112549</strain>
    </source>
</reference>
<evidence type="ECO:0000256" key="12">
    <source>
        <dbReference type="ARBA" id="ARBA00023004"/>
    </source>
</evidence>
<evidence type="ECO:0000256" key="10">
    <source>
        <dbReference type="ARBA" id="ARBA00022605"/>
    </source>
</evidence>
<dbReference type="STRING" id="236234.A0A1J9SM14"/>
<dbReference type="OrthoDB" id="2279155at2759"/>
<dbReference type="GO" id="GO:0009316">
    <property type="term" value="C:3-isopropylmalate dehydratase complex"/>
    <property type="evidence" value="ECO:0007669"/>
    <property type="project" value="InterPro"/>
</dbReference>
<keyword evidence="22" id="KW-1185">Reference proteome</keyword>
<feature type="compositionally biased region" description="Acidic residues" evidence="18">
    <location>
        <begin position="485"/>
        <end position="494"/>
    </location>
</feature>
<dbReference type="Proteomes" id="UP000183809">
    <property type="component" value="Unassembled WGS sequence"/>
</dbReference>
<dbReference type="GO" id="GO:0051539">
    <property type="term" value="F:4 iron, 4 sulfur cluster binding"/>
    <property type="evidence" value="ECO:0007669"/>
    <property type="project" value="UniProtKB-KW"/>
</dbReference>
<dbReference type="UniPathway" id="UPA00048">
    <property type="reaction ID" value="UER00071"/>
</dbReference>
<evidence type="ECO:0000256" key="15">
    <source>
        <dbReference type="ARBA" id="ARBA00023304"/>
    </source>
</evidence>
<evidence type="ECO:0000256" key="18">
    <source>
        <dbReference type="SAM" id="MobiDB-lite"/>
    </source>
</evidence>
<dbReference type="HAMAP" id="MF_01026">
    <property type="entry name" value="LeuC_type1"/>
    <property type="match status" value="1"/>
</dbReference>
<dbReference type="NCBIfam" id="NF009116">
    <property type="entry name" value="PRK12466.1"/>
    <property type="match status" value="1"/>
</dbReference>
<dbReference type="InterPro" id="IPR018136">
    <property type="entry name" value="Aconitase_4Fe-4S_BS"/>
</dbReference>
<dbReference type="SUPFAM" id="SSF52016">
    <property type="entry name" value="LeuD/IlvD-like"/>
    <property type="match status" value="1"/>
</dbReference>
<comment type="catalytic activity">
    <reaction evidence="1">
        <text>(2R,3S)-3-isopropylmalate = (2S)-2-isopropylmalate</text>
        <dbReference type="Rhea" id="RHEA:32287"/>
        <dbReference type="ChEBI" id="CHEBI:1178"/>
        <dbReference type="ChEBI" id="CHEBI:35121"/>
        <dbReference type="EC" id="4.2.1.33"/>
    </reaction>
</comment>
<dbReference type="InterPro" id="IPR033940">
    <property type="entry name" value="IPMI_Swivel"/>
</dbReference>
<name>A0A1J9SM14_9PEZI</name>
<dbReference type="SUPFAM" id="SSF53732">
    <property type="entry name" value="Aconitase iron-sulfur domain"/>
    <property type="match status" value="1"/>
</dbReference>
<keyword evidence="14" id="KW-0456">Lyase</keyword>
<evidence type="ECO:0000256" key="1">
    <source>
        <dbReference type="ARBA" id="ARBA00000491"/>
    </source>
</evidence>
<dbReference type="GO" id="GO:0003861">
    <property type="term" value="F:3-isopropylmalate dehydratase activity"/>
    <property type="evidence" value="ECO:0007669"/>
    <property type="project" value="UniProtKB-EC"/>
</dbReference>
<keyword evidence="15" id="KW-0100">Branched-chain amino acid biosynthesis</keyword>
<evidence type="ECO:0000256" key="11">
    <source>
        <dbReference type="ARBA" id="ARBA00022723"/>
    </source>
</evidence>
<comment type="pathway">
    <text evidence="4">Amino-acid biosynthesis; L-leucine biosynthesis; L-leucine from 3-methyl-2-oxobutanoate: step 2/4.</text>
</comment>
<evidence type="ECO:0000256" key="9">
    <source>
        <dbReference type="ARBA" id="ARBA00022485"/>
    </source>
</evidence>
<dbReference type="InterPro" id="IPR015931">
    <property type="entry name" value="Acnase/IPM_dHydase_lsu_aba_1/3"/>
</dbReference>
<proteinExistence type="inferred from homology"/>
<accession>A0A1J9SM14</accession>
<keyword evidence="9" id="KW-0004">4Fe-4S</keyword>
<dbReference type="AlphaFoldDB" id="A0A1J9SM14"/>
<dbReference type="EC" id="4.2.1.33" evidence="6"/>
<evidence type="ECO:0000259" key="20">
    <source>
        <dbReference type="Pfam" id="PF00694"/>
    </source>
</evidence>
<evidence type="ECO:0000256" key="14">
    <source>
        <dbReference type="ARBA" id="ARBA00023239"/>
    </source>
</evidence>
<dbReference type="CDD" id="cd01583">
    <property type="entry name" value="IPMI"/>
    <property type="match status" value="1"/>
</dbReference>
<comment type="caution">
    <text evidence="21">The sequence shown here is derived from an EMBL/GenBank/DDBJ whole genome shotgun (WGS) entry which is preliminary data.</text>
</comment>
<dbReference type="NCBIfam" id="TIGR00171">
    <property type="entry name" value="leuD"/>
    <property type="match status" value="1"/>
</dbReference>
<dbReference type="Gene3D" id="3.30.499.10">
    <property type="entry name" value="Aconitase, domain 3"/>
    <property type="match status" value="2"/>
</dbReference>
<dbReference type="PRINTS" id="PR00415">
    <property type="entry name" value="ACONITASE"/>
</dbReference>